<dbReference type="InterPro" id="IPR009533">
    <property type="entry name" value="FAM107"/>
</dbReference>
<proteinExistence type="predicted"/>
<feature type="compositionally biased region" description="Low complexity" evidence="2">
    <location>
        <begin position="47"/>
        <end position="61"/>
    </location>
</feature>
<evidence type="ECO:0000313" key="3">
    <source>
        <dbReference type="EMBL" id="CAF1391145.1"/>
    </source>
</evidence>
<dbReference type="EMBL" id="CAJNOV010010122">
    <property type="protein sequence ID" value="CAF1391145.1"/>
    <property type="molecule type" value="Genomic_DNA"/>
</dbReference>
<feature type="region of interest" description="Disordered" evidence="2">
    <location>
        <begin position="37"/>
        <end position="61"/>
    </location>
</feature>
<keyword evidence="1" id="KW-0175">Coiled coil</keyword>
<reference evidence="3" key="1">
    <citation type="submission" date="2021-02" db="EMBL/GenBank/DDBJ databases">
        <authorList>
            <person name="Nowell W R."/>
        </authorList>
    </citation>
    <scope>NUCLEOTIDE SEQUENCE</scope>
</reference>
<dbReference type="Proteomes" id="UP000663824">
    <property type="component" value="Unassembled WGS sequence"/>
</dbReference>
<dbReference type="AlphaFoldDB" id="A0A815K515"/>
<evidence type="ECO:0000256" key="1">
    <source>
        <dbReference type="ARBA" id="ARBA00023054"/>
    </source>
</evidence>
<sequence>MSDNNADHCCRAFLLCRFENHVEDHVYSTYNETFGSESVSSKDTHSHSSSSDGGISSDQQSWMSSQTNVYDQICYDSIHTNTDNNSPSKYNDPSPPYVPSYLLDDATEHYYDRLPTPATLITTEIVPLKVNLAKQQSNSKKELHKELVYKQKMGQLLPKKPELLNVFKNRRDEEKKREDERTREQTKLEQILARQRQKIDESENVCSISSNESAYSNEFEFVYHRIRQRQKKNE</sequence>
<protein>
    <submittedName>
        <fullName evidence="3">Uncharacterized protein</fullName>
    </submittedName>
</protein>
<organism evidence="3 5">
    <name type="scientific">Rotaria magnacalcarata</name>
    <dbReference type="NCBI Taxonomy" id="392030"/>
    <lineage>
        <taxon>Eukaryota</taxon>
        <taxon>Metazoa</taxon>
        <taxon>Spiralia</taxon>
        <taxon>Gnathifera</taxon>
        <taxon>Rotifera</taxon>
        <taxon>Eurotatoria</taxon>
        <taxon>Bdelloidea</taxon>
        <taxon>Philodinida</taxon>
        <taxon>Philodinidae</taxon>
        <taxon>Rotaria</taxon>
    </lineage>
</organism>
<dbReference type="Pfam" id="PF06625">
    <property type="entry name" value="DUF1151"/>
    <property type="match status" value="1"/>
</dbReference>
<dbReference type="Proteomes" id="UP000663855">
    <property type="component" value="Unassembled WGS sequence"/>
</dbReference>
<dbReference type="PANTHER" id="PTHR16768:SF5">
    <property type="entry name" value="FI14214P"/>
    <property type="match status" value="1"/>
</dbReference>
<evidence type="ECO:0000313" key="5">
    <source>
        <dbReference type="Proteomes" id="UP000663855"/>
    </source>
</evidence>
<name>A0A815K515_9BILA</name>
<comment type="caution">
    <text evidence="3">The sequence shown here is derived from an EMBL/GenBank/DDBJ whole genome shotgun (WGS) entry which is preliminary data.</text>
</comment>
<gene>
    <name evidence="3" type="ORF">CJN711_LOCUS21457</name>
    <name evidence="4" type="ORF">MBJ925_LOCUS23339</name>
</gene>
<evidence type="ECO:0000313" key="4">
    <source>
        <dbReference type="EMBL" id="CAF2106312.1"/>
    </source>
</evidence>
<dbReference type="PANTHER" id="PTHR16768">
    <property type="entry name" value="DOWN REGULATED IN RENAL CARCINOMA 1/TU3A"/>
    <property type="match status" value="1"/>
</dbReference>
<dbReference type="EMBL" id="CAJNRE010011984">
    <property type="protein sequence ID" value="CAF2106312.1"/>
    <property type="molecule type" value="Genomic_DNA"/>
</dbReference>
<evidence type="ECO:0000256" key="2">
    <source>
        <dbReference type="SAM" id="MobiDB-lite"/>
    </source>
</evidence>
<accession>A0A815K515</accession>